<dbReference type="KEGG" id="cmr:Cycma_3983"/>
<name>G0J759_CYCMS</name>
<dbReference type="STRING" id="880070.Cycma_3983"/>
<organism evidence="1 2">
    <name type="scientific">Cyclobacterium marinum (strain ATCC 25205 / DSM 745 / LMG 13164 / NCIMB 1802)</name>
    <name type="common">Flectobacillus marinus</name>
    <dbReference type="NCBI Taxonomy" id="880070"/>
    <lineage>
        <taxon>Bacteria</taxon>
        <taxon>Pseudomonadati</taxon>
        <taxon>Bacteroidota</taxon>
        <taxon>Cytophagia</taxon>
        <taxon>Cytophagales</taxon>
        <taxon>Cyclobacteriaceae</taxon>
        <taxon>Cyclobacterium</taxon>
    </lineage>
</organism>
<protein>
    <submittedName>
        <fullName evidence="1">Uncharacterized protein</fullName>
    </submittedName>
</protein>
<dbReference type="Proteomes" id="UP000001635">
    <property type="component" value="Chromosome"/>
</dbReference>
<dbReference type="EMBL" id="CP002955">
    <property type="protein sequence ID" value="AEL27692.1"/>
    <property type="molecule type" value="Genomic_DNA"/>
</dbReference>
<evidence type="ECO:0000313" key="1">
    <source>
        <dbReference type="EMBL" id="AEL27692.1"/>
    </source>
</evidence>
<dbReference type="AlphaFoldDB" id="G0J759"/>
<dbReference type="OrthoDB" id="1442049at2"/>
<sequence>MLYIKFNRLSSAKFEDFILLYKHMEMVRQPGFSFEEEEPEPIEWEKLTQAEVDEAVDKLCEFVFEDPAARRYQRLIPEYANGILLEYLKIDNERLEELGIEKKLSIFNYLEFGLEVDFTNLEYNEEQKGIIEFSTLNYPFGGIDRFLIVLKAFDILPTECFDGFNVFRFDWTNNFEYNAHELPEKTAAYIKRYET</sequence>
<dbReference type="RefSeq" id="WP_014021977.1">
    <property type="nucleotide sequence ID" value="NC_015914.1"/>
</dbReference>
<proteinExistence type="predicted"/>
<dbReference type="eggNOG" id="ENOG5031IR4">
    <property type="taxonomic scope" value="Bacteria"/>
</dbReference>
<reference evidence="2" key="1">
    <citation type="submission" date="2011-07" db="EMBL/GenBank/DDBJ databases">
        <title>The complete genome of Cyclobacterium marinum DSM 745.</title>
        <authorList>
            <person name="Lucas S."/>
            <person name="Han J."/>
            <person name="Lapidus A."/>
            <person name="Bruce D."/>
            <person name="Goodwin L."/>
            <person name="Pitluck S."/>
            <person name="Peters L."/>
            <person name="Kyrpides N."/>
            <person name="Mavromatis K."/>
            <person name="Ivanova N."/>
            <person name="Ovchinnikova G."/>
            <person name="Chertkov O."/>
            <person name="Detter J.C."/>
            <person name="Tapia R."/>
            <person name="Han C."/>
            <person name="Land M."/>
            <person name="Hauser L."/>
            <person name="Markowitz V."/>
            <person name="Cheng J.-F."/>
            <person name="Hugenholtz P."/>
            <person name="Woyke T."/>
            <person name="Wu D."/>
            <person name="Tindall B."/>
            <person name="Schuetze A."/>
            <person name="Brambilla E."/>
            <person name="Klenk H.-P."/>
            <person name="Eisen J.A."/>
        </authorList>
    </citation>
    <scope>NUCLEOTIDE SEQUENCE [LARGE SCALE GENOMIC DNA]</scope>
    <source>
        <strain evidence="2">ATCC 25205 / DSM 745 / LMG 13164 / NCIMB 1802</strain>
    </source>
</reference>
<keyword evidence="2" id="KW-1185">Reference proteome</keyword>
<dbReference type="HOGENOM" id="CLU_1394315_0_0_10"/>
<gene>
    <name evidence="1" type="ordered locus">Cycma_3983</name>
</gene>
<evidence type="ECO:0000313" key="2">
    <source>
        <dbReference type="Proteomes" id="UP000001635"/>
    </source>
</evidence>
<accession>G0J759</accession>